<feature type="transmembrane region" description="Helical" evidence="2">
    <location>
        <begin position="22"/>
        <end position="42"/>
    </location>
</feature>
<dbReference type="PANTHER" id="PTHR34978">
    <property type="entry name" value="POSSIBLE SENSOR-TRANSDUCER PROTEIN BLAR"/>
    <property type="match status" value="1"/>
</dbReference>
<reference evidence="5" key="1">
    <citation type="journal article" date="2019" name="Int. J. Syst. Evol. Microbiol.">
        <title>The Global Catalogue of Microorganisms (GCM) 10K type strain sequencing project: providing services to taxonomists for standard genome sequencing and annotation.</title>
        <authorList>
            <consortium name="The Broad Institute Genomics Platform"/>
            <consortium name="The Broad Institute Genome Sequencing Center for Infectious Disease"/>
            <person name="Wu L."/>
            <person name="Ma J."/>
        </authorList>
    </citation>
    <scope>NUCLEOTIDE SEQUENCE [LARGE SCALE GENOMIC DNA]</scope>
    <source>
        <strain evidence="5">CCUG 63418</strain>
    </source>
</reference>
<dbReference type="CDD" id="cd07341">
    <property type="entry name" value="M56_BlaR1_MecR1_like"/>
    <property type="match status" value="1"/>
</dbReference>
<feature type="transmembrane region" description="Helical" evidence="2">
    <location>
        <begin position="125"/>
        <end position="144"/>
    </location>
</feature>
<comment type="caution">
    <text evidence="4">The sequence shown here is derived from an EMBL/GenBank/DDBJ whole genome shotgun (WGS) entry which is preliminary data.</text>
</comment>
<keyword evidence="5" id="KW-1185">Reference proteome</keyword>
<evidence type="ECO:0000256" key="2">
    <source>
        <dbReference type="SAM" id="Phobius"/>
    </source>
</evidence>
<feature type="region of interest" description="Disordered" evidence="1">
    <location>
        <begin position="451"/>
        <end position="471"/>
    </location>
</feature>
<feature type="transmembrane region" description="Helical" evidence="2">
    <location>
        <begin position="231"/>
        <end position="253"/>
    </location>
</feature>
<organism evidence="4 5">
    <name type="scientific">Mucilaginibacter calamicampi</name>
    <dbReference type="NCBI Taxonomy" id="1302352"/>
    <lineage>
        <taxon>Bacteria</taxon>
        <taxon>Pseudomonadati</taxon>
        <taxon>Bacteroidota</taxon>
        <taxon>Sphingobacteriia</taxon>
        <taxon>Sphingobacteriales</taxon>
        <taxon>Sphingobacteriaceae</taxon>
        <taxon>Mucilaginibacter</taxon>
    </lineage>
</organism>
<protein>
    <submittedName>
        <fullName evidence="4">M56 family metallopeptidase</fullName>
    </submittedName>
</protein>
<feature type="domain" description="Peptidase M56" evidence="3">
    <location>
        <begin position="25"/>
        <end position="312"/>
    </location>
</feature>
<evidence type="ECO:0000313" key="5">
    <source>
        <dbReference type="Proteomes" id="UP001596958"/>
    </source>
</evidence>
<gene>
    <name evidence="4" type="ORF">ACFQZS_15960</name>
</gene>
<evidence type="ECO:0000259" key="3">
    <source>
        <dbReference type="Pfam" id="PF05569"/>
    </source>
</evidence>
<keyword evidence="2" id="KW-1133">Transmembrane helix</keyword>
<keyword evidence="2" id="KW-0812">Transmembrane</keyword>
<sequence>MLASVITPALLDKIMMALSTTLLYSLVLGIVLAAFAALVILLTRKTSSATRYNLLVGLLVLFNIASAVIFGREFSNIHRSAVALSTGNFTGSIYPATTVVTSPLQVQHNYLTDVSAYVANHHDTIVLIWFLIICIKAIQMGVGLQDVYRLKRRDTHQATEQWNTTVQQMARRLGITQKVELLESGAAKVPMVIGNLNPVILMPIGLLTALSTAEVEAILMHELAHISRRDYLVNLLQSFVEIIFFFNPAVLWVSHLIKIERENCCDDIALTNGTGKHNYIQALVSCEEYRQAKPAYAVALSGQKDSLMSRVKRMVNNSNHSLNTFEKTLLTICVVIIGLCLSAFEQKETIKNTIKQVVNTITQRDESKNNVAERVAPAPIRLKQKPAQIDTIPNNTNKQVPFDEAAWFRRVDSLKKSITTGGVIVNETSTVSVSVTNSPKTNTNALTRLDSANSSAPLTPPATTVNANTPKATGPIWEEMVKDGLMQEGKPVPFSINEKIFVVNGKVQSEALAQKYRALFKKDIPKFDRTQQRETINQIILEMAKDKLYTKGEDSFSFTLNNDEFIVNGKKQPDEVFQKYFNDFLKNAPGGQSGWNYSSVRTQ</sequence>
<name>A0ABW2YYT8_9SPHI</name>
<dbReference type="RefSeq" id="WP_377101936.1">
    <property type="nucleotide sequence ID" value="NZ_JBHTHU010000021.1"/>
</dbReference>
<dbReference type="Gene3D" id="3.30.2010.10">
    <property type="entry name" value="Metalloproteases ('zincins'), catalytic domain"/>
    <property type="match status" value="1"/>
</dbReference>
<evidence type="ECO:0000313" key="4">
    <source>
        <dbReference type="EMBL" id="MFD0751646.1"/>
    </source>
</evidence>
<feature type="transmembrane region" description="Helical" evidence="2">
    <location>
        <begin position="54"/>
        <end position="71"/>
    </location>
</feature>
<dbReference type="InterPro" id="IPR008756">
    <property type="entry name" value="Peptidase_M56"/>
</dbReference>
<accession>A0ABW2YYT8</accession>
<dbReference type="Pfam" id="PF05569">
    <property type="entry name" value="Peptidase_M56"/>
    <property type="match status" value="1"/>
</dbReference>
<dbReference type="InterPro" id="IPR052173">
    <property type="entry name" value="Beta-lactam_resp_regulator"/>
</dbReference>
<evidence type="ECO:0000256" key="1">
    <source>
        <dbReference type="SAM" id="MobiDB-lite"/>
    </source>
</evidence>
<feature type="compositionally biased region" description="Low complexity" evidence="1">
    <location>
        <begin position="461"/>
        <end position="471"/>
    </location>
</feature>
<keyword evidence="2" id="KW-0472">Membrane</keyword>
<dbReference type="EMBL" id="JBHTHU010000021">
    <property type="protein sequence ID" value="MFD0751646.1"/>
    <property type="molecule type" value="Genomic_DNA"/>
</dbReference>
<dbReference type="PANTHER" id="PTHR34978:SF3">
    <property type="entry name" value="SLR0241 PROTEIN"/>
    <property type="match status" value="1"/>
</dbReference>
<proteinExistence type="predicted"/>
<dbReference type="Proteomes" id="UP001596958">
    <property type="component" value="Unassembled WGS sequence"/>
</dbReference>